<keyword evidence="5 14" id="KW-0235">DNA replication</keyword>
<dbReference type="PANTHER" id="PTHR23389:SF9">
    <property type="entry name" value="DNA LIGASE"/>
    <property type="match status" value="1"/>
</dbReference>
<comment type="function">
    <text evidence="1 14">DNA ligase that catalyzes the formation of phosphodiester linkages between 5'-phosphoryl and 3'-hydroxyl groups in double-stranded DNA using NAD as a coenzyme and as the energy source for the reaction. It is essential for DNA replication and repair of damaged DNA.</text>
</comment>
<feature type="binding site" evidence="14">
    <location>
        <position position="415"/>
    </location>
    <ligand>
        <name>Zn(2+)</name>
        <dbReference type="ChEBI" id="CHEBI:29105"/>
    </ligand>
</feature>
<dbReference type="Pfam" id="PF14520">
    <property type="entry name" value="HHH_5"/>
    <property type="match status" value="1"/>
</dbReference>
<dbReference type="FunFam" id="3.30.470.30:FF:000001">
    <property type="entry name" value="DNA ligase"/>
    <property type="match status" value="1"/>
</dbReference>
<dbReference type="Gene3D" id="2.40.50.140">
    <property type="entry name" value="Nucleic acid-binding proteins"/>
    <property type="match status" value="1"/>
</dbReference>
<dbReference type="Pfam" id="PF01653">
    <property type="entry name" value="DNA_ligase_aden"/>
    <property type="match status" value="1"/>
</dbReference>
<dbReference type="PROSITE" id="PS01056">
    <property type="entry name" value="DNA_LIGASE_N2"/>
    <property type="match status" value="1"/>
</dbReference>
<evidence type="ECO:0000256" key="12">
    <source>
        <dbReference type="ARBA" id="ARBA00034005"/>
    </source>
</evidence>
<dbReference type="PROSITE" id="PS50172">
    <property type="entry name" value="BRCT"/>
    <property type="match status" value="1"/>
</dbReference>
<keyword evidence="6 14" id="KW-0479">Metal-binding</keyword>
<dbReference type="GO" id="GO:0006281">
    <property type="term" value="P:DNA repair"/>
    <property type="evidence" value="ECO:0007669"/>
    <property type="project" value="UniProtKB-KW"/>
</dbReference>
<dbReference type="HAMAP" id="MF_01588">
    <property type="entry name" value="DNA_ligase_A"/>
    <property type="match status" value="1"/>
</dbReference>
<dbReference type="PANTHER" id="PTHR23389">
    <property type="entry name" value="CHROMOSOME TRANSMISSION FIDELITY FACTOR 18"/>
    <property type="match status" value="1"/>
</dbReference>
<keyword evidence="9 14" id="KW-0460">Magnesium</keyword>
<dbReference type="Gene3D" id="3.40.50.10190">
    <property type="entry name" value="BRCT domain"/>
    <property type="match status" value="1"/>
</dbReference>
<dbReference type="Pfam" id="PF00533">
    <property type="entry name" value="BRCT"/>
    <property type="match status" value="1"/>
</dbReference>
<dbReference type="InterPro" id="IPR001357">
    <property type="entry name" value="BRCT_dom"/>
</dbReference>
<dbReference type="InterPro" id="IPR041663">
    <property type="entry name" value="DisA/LigA_HHH"/>
</dbReference>
<dbReference type="CDD" id="cd00114">
    <property type="entry name" value="LIGANc"/>
    <property type="match status" value="1"/>
</dbReference>
<dbReference type="GO" id="GO:0006260">
    <property type="term" value="P:DNA replication"/>
    <property type="evidence" value="ECO:0007669"/>
    <property type="project" value="UniProtKB-KW"/>
</dbReference>
<feature type="binding site" evidence="14">
    <location>
        <position position="412"/>
    </location>
    <ligand>
        <name>Zn(2+)</name>
        <dbReference type="ChEBI" id="CHEBI:29105"/>
    </ligand>
</feature>
<dbReference type="InterPro" id="IPR013840">
    <property type="entry name" value="DNAligase_N"/>
</dbReference>
<dbReference type="InterPro" id="IPR018239">
    <property type="entry name" value="DNA_ligase_AS"/>
</dbReference>
<evidence type="ECO:0000313" key="18">
    <source>
        <dbReference type="Proteomes" id="UP000198461"/>
    </source>
</evidence>
<dbReference type="SMART" id="SM00532">
    <property type="entry name" value="LIGANc"/>
    <property type="match status" value="1"/>
</dbReference>
<protein>
    <recommendedName>
        <fullName evidence="3 14">DNA ligase</fullName>
        <ecNumber evidence="2 14">6.5.1.2</ecNumber>
    </recommendedName>
    <alternativeName>
        <fullName evidence="14">Polydeoxyribonucleotide synthase [NAD(+)]</fullName>
    </alternativeName>
</protein>
<dbReference type="InterPro" id="IPR003583">
    <property type="entry name" value="Hlx-hairpin-Hlx_DNA-bd_motif"/>
</dbReference>
<dbReference type="SUPFAM" id="SSF50249">
    <property type="entry name" value="Nucleic acid-binding proteins"/>
    <property type="match status" value="1"/>
</dbReference>
<feature type="binding site" evidence="14">
    <location>
        <begin position="83"/>
        <end position="84"/>
    </location>
    <ligand>
        <name>NAD(+)</name>
        <dbReference type="ChEBI" id="CHEBI:57540"/>
    </ligand>
</feature>
<dbReference type="FunFam" id="1.10.287.610:FF:000002">
    <property type="entry name" value="DNA ligase"/>
    <property type="match status" value="1"/>
</dbReference>
<dbReference type="STRING" id="364032.SAMN05443662_1047"/>
<evidence type="ECO:0000256" key="5">
    <source>
        <dbReference type="ARBA" id="ARBA00022705"/>
    </source>
</evidence>
<dbReference type="NCBIfam" id="NF005932">
    <property type="entry name" value="PRK07956.1"/>
    <property type="match status" value="1"/>
</dbReference>
<evidence type="ECO:0000256" key="4">
    <source>
        <dbReference type="ARBA" id="ARBA00022598"/>
    </source>
</evidence>
<dbReference type="InterPro" id="IPR033136">
    <property type="entry name" value="DNA_ligase_CS"/>
</dbReference>
<dbReference type="CDD" id="cd17748">
    <property type="entry name" value="BRCT_DNA_ligase_like"/>
    <property type="match status" value="1"/>
</dbReference>
<dbReference type="Gene3D" id="1.10.287.610">
    <property type="entry name" value="Helix hairpin bin"/>
    <property type="match status" value="1"/>
</dbReference>
<feature type="binding site" evidence="14">
    <location>
        <position position="317"/>
    </location>
    <ligand>
        <name>NAD(+)</name>
        <dbReference type="ChEBI" id="CHEBI:57540"/>
    </ligand>
</feature>
<keyword evidence="11 14" id="KW-0234">DNA repair</keyword>
<dbReference type="Pfam" id="PF03119">
    <property type="entry name" value="DNA_ligase_ZBD"/>
    <property type="match status" value="1"/>
</dbReference>
<sequence>MTREQAAQRIEELRKLIRHYDYAYYVLDNPEISDAEYDQLFNELKQLEAQFPDLITPDSPTQRVGGQPLNAFEKVRHRVPMLSLDNAFSDEELAAFEQRILERTPDIPQPIEYSAEPKMDGLAINLRYENGVLVSASTRGDGEVGEDVTQNAMTVRAIPLRLMTDAPFEVVEVRGEVFMTKQAFEELNRRQLEKGEKAFANPRNAAAGSLRQLDPKVTAERKLSFYSYGWGEVSDGVVLETYTATLNRFREWGVPVNPLMEVVHGLNGMTAYFQRMTQLRPELDYDIDGVVFKVNLIEYQQRLGFTARAPRWAIARKFPPQEAWTKLLDIIVQVGRTGVLTPVAKLEPVRVGGVTVSSATLHNMDEIERKDIRIGDYVIVRRAGDVIPEIVGPVLSKRDPTRVSKFVMPKKCPVCGSDVIKEPDKSIYRCSGGLACPAQRQRTLEHFASRKAMDIRGMGPKVIAKLMEKGWVQHPDDFYHLTFEQLIQLEGFKEKSARKLLAAIEASKNTTLPRFLYALGIPEVGEVTAEALAEHFGDFDAIRNATPEQLMEVEGIGEIVAQNIQTFFQQPINKKVIDGLLAAGIHWPKPQKPAEHVDSPFAGRTVVLTGTLHSMTREEAKAKLQSLGAHVTNSVSRKTDYVIAGENPGSKYTKAQQLGVTILDENAFLEMLNGSTA</sequence>
<evidence type="ECO:0000256" key="7">
    <source>
        <dbReference type="ARBA" id="ARBA00022763"/>
    </source>
</evidence>
<dbReference type="Pfam" id="PF03120">
    <property type="entry name" value="OB_DNA_ligase"/>
    <property type="match status" value="1"/>
</dbReference>
<dbReference type="InterPro" id="IPR012340">
    <property type="entry name" value="NA-bd_OB-fold"/>
</dbReference>
<feature type="binding site" evidence="14">
    <location>
        <position position="436"/>
    </location>
    <ligand>
        <name>Zn(2+)</name>
        <dbReference type="ChEBI" id="CHEBI:29105"/>
    </ligand>
</feature>
<feature type="binding site" evidence="14">
    <location>
        <position position="116"/>
    </location>
    <ligand>
        <name>NAD(+)</name>
        <dbReference type="ChEBI" id="CHEBI:57540"/>
    </ligand>
</feature>
<proteinExistence type="inferred from homology"/>
<dbReference type="AlphaFoldDB" id="A0A1N6FEM5"/>
<evidence type="ECO:0000256" key="8">
    <source>
        <dbReference type="ARBA" id="ARBA00022833"/>
    </source>
</evidence>
<accession>A0A1N6FEM5</accession>
<keyword evidence="14" id="KW-0464">Manganese</keyword>
<dbReference type="SMART" id="SM00278">
    <property type="entry name" value="HhH1"/>
    <property type="match status" value="4"/>
</dbReference>
<dbReference type="Pfam" id="PF12826">
    <property type="entry name" value="HHH_2"/>
    <property type="match status" value="1"/>
</dbReference>
<feature type="domain" description="BRCT" evidence="16">
    <location>
        <begin position="596"/>
        <end position="677"/>
    </location>
</feature>
<feature type="binding site" evidence="14">
    <location>
        <begin position="34"/>
        <end position="38"/>
    </location>
    <ligand>
        <name>NAD(+)</name>
        <dbReference type="ChEBI" id="CHEBI:57540"/>
    </ligand>
</feature>
<dbReference type="SMART" id="SM00292">
    <property type="entry name" value="BRCT"/>
    <property type="match status" value="1"/>
</dbReference>
<comment type="similarity">
    <text evidence="13 14">Belongs to the NAD-dependent DNA ligase family. LigA subfamily.</text>
</comment>
<evidence type="ECO:0000256" key="10">
    <source>
        <dbReference type="ARBA" id="ARBA00023027"/>
    </source>
</evidence>
<dbReference type="PIRSF" id="PIRSF001604">
    <property type="entry name" value="LigA"/>
    <property type="match status" value="1"/>
</dbReference>
<feature type="binding site" evidence="14">
    <location>
        <position position="139"/>
    </location>
    <ligand>
        <name>NAD(+)</name>
        <dbReference type="ChEBI" id="CHEBI:57540"/>
    </ligand>
</feature>
<evidence type="ECO:0000313" key="17">
    <source>
        <dbReference type="EMBL" id="SIN93656.1"/>
    </source>
</evidence>
<dbReference type="InterPro" id="IPR010994">
    <property type="entry name" value="RuvA_2-like"/>
</dbReference>
<evidence type="ECO:0000256" key="3">
    <source>
        <dbReference type="ARBA" id="ARBA00013308"/>
    </source>
</evidence>
<comment type="cofactor">
    <cofactor evidence="14">
        <name>Mg(2+)</name>
        <dbReference type="ChEBI" id="CHEBI:18420"/>
    </cofactor>
    <cofactor evidence="14">
        <name>Mn(2+)</name>
        <dbReference type="ChEBI" id="CHEBI:29035"/>
    </cofactor>
</comment>
<feature type="binding site" evidence="14">
    <location>
        <position position="176"/>
    </location>
    <ligand>
        <name>NAD(+)</name>
        <dbReference type="ChEBI" id="CHEBI:57540"/>
    </ligand>
</feature>
<dbReference type="InterPro" id="IPR004149">
    <property type="entry name" value="Znf_DNAligase_C4"/>
</dbReference>
<dbReference type="InterPro" id="IPR001679">
    <property type="entry name" value="DNA_ligase"/>
</dbReference>
<dbReference type="NCBIfam" id="TIGR00575">
    <property type="entry name" value="dnlj"/>
    <property type="match status" value="1"/>
</dbReference>
<dbReference type="EMBL" id="FSRE01000002">
    <property type="protein sequence ID" value="SIN93656.1"/>
    <property type="molecule type" value="Genomic_DNA"/>
</dbReference>
<dbReference type="InterPro" id="IPR013839">
    <property type="entry name" value="DNAligase_adenylation"/>
</dbReference>
<organism evidence="17 18">
    <name type="scientific">Sulfurivirga caldicuralii</name>
    <dbReference type="NCBI Taxonomy" id="364032"/>
    <lineage>
        <taxon>Bacteria</taxon>
        <taxon>Pseudomonadati</taxon>
        <taxon>Pseudomonadota</taxon>
        <taxon>Gammaproteobacteria</taxon>
        <taxon>Thiotrichales</taxon>
        <taxon>Piscirickettsiaceae</taxon>
        <taxon>Sulfurivirga</taxon>
    </lineage>
</organism>
<dbReference type="Gene3D" id="1.10.150.20">
    <property type="entry name" value="5' to 3' exonuclease, C-terminal subdomain"/>
    <property type="match status" value="2"/>
</dbReference>
<evidence type="ECO:0000256" key="14">
    <source>
        <dbReference type="HAMAP-Rule" id="MF_01588"/>
    </source>
</evidence>
<reference evidence="17 18" key="1">
    <citation type="submission" date="2016-11" db="EMBL/GenBank/DDBJ databases">
        <authorList>
            <person name="Jaros S."/>
            <person name="Januszkiewicz K."/>
            <person name="Wedrychowicz H."/>
        </authorList>
    </citation>
    <scope>NUCLEOTIDE SEQUENCE [LARGE SCALE GENOMIC DNA]</scope>
    <source>
        <strain evidence="17 18">DSM 17737</strain>
    </source>
</reference>
<evidence type="ECO:0000256" key="6">
    <source>
        <dbReference type="ARBA" id="ARBA00022723"/>
    </source>
</evidence>
<comment type="caution">
    <text evidence="14">Lacks conserved residue(s) required for the propagation of feature annotation.</text>
</comment>
<comment type="catalytic activity">
    <reaction evidence="12 14 15">
        <text>NAD(+) + (deoxyribonucleotide)n-3'-hydroxyl + 5'-phospho-(deoxyribonucleotide)m = (deoxyribonucleotide)n+m + AMP + beta-nicotinamide D-nucleotide.</text>
        <dbReference type="EC" id="6.5.1.2"/>
    </reaction>
</comment>
<dbReference type="Gene3D" id="6.20.10.30">
    <property type="match status" value="1"/>
</dbReference>
<dbReference type="FunFam" id="1.10.150.20:FF:000006">
    <property type="entry name" value="DNA ligase"/>
    <property type="match status" value="1"/>
</dbReference>
<evidence type="ECO:0000256" key="1">
    <source>
        <dbReference type="ARBA" id="ARBA00004067"/>
    </source>
</evidence>
<evidence type="ECO:0000256" key="9">
    <source>
        <dbReference type="ARBA" id="ARBA00022842"/>
    </source>
</evidence>
<dbReference type="RefSeq" id="WP_074201316.1">
    <property type="nucleotide sequence ID" value="NZ_FSRE01000002.1"/>
</dbReference>
<dbReference type="EC" id="6.5.1.2" evidence="2 14"/>
<evidence type="ECO:0000256" key="13">
    <source>
        <dbReference type="ARBA" id="ARBA00060881"/>
    </source>
</evidence>
<dbReference type="GO" id="GO:0005829">
    <property type="term" value="C:cytosol"/>
    <property type="evidence" value="ECO:0007669"/>
    <property type="project" value="TreeGrafter"/>
</dbReference>
<dbReference type="GO" id="GO:0003911">
    <property type="term" value="F:DNA ligase (NAD+) activity"/>
    <property type="evidence" value="ECO:0007669"/>
    <property type="project" value="UniProtKB-UniRule"/>
</dbReference>
<keyword evidence="18" id="KW-1185">Reference proteome</keyword>
<dbReference type="SUPFAM" id="SSF47781">
    <property type="entry name" value="RuvA domain 2-like"/>
    <property type="match status" value="1"/>
</dbReference>
<gene>
    <name evidence="14" type="primary">ligA</name>
    <name evidence="17" type="ORF">SAMN05443662_1047</name>
</gene>
<dbReference type="SUPFAM" id="SSF56091">
    <property type="entry name" value="DNA ligase/mRNA capping enzyme, catalytic domain"/>
    <property type="match status" value="1"/>
</dbReference>
<keyword evidence="4 14" id="KW-0436">Ligase</keyword>
<dbReference type="SUPFAM" id="SSF52113">
    <property type="entry name" value="BRCT domain"/>
    <property type="match status" value="1"/>
</dbReference>
<feature type="active site" description="N6-AMP-lysine intermediate" evidence="14">
    <location>
        <position position="118"/>
    </location>
</feature>
<name>A0A1N6FEM5_9GAMM</name>
<dbReference type="FunFam" id="2.40.50.140:FF:000012">
    <property type="entry name" value="DNA ligase"/>
    <property type="match status" value="1"/>
</dbReference>
<dbReference type="OrthoDB" id="9759736at2"/>
<evidence type="ECO:0000256" key="11">
    <source>
        <dbReference type="ARBA" id="ARBA00023204"/>
    </source>
</evidence>
<dbReference type="PROSITE" id="PS01055">
    <property type="entry name" value="DNA_LIGASE_N1"/>
    <property type="match status" value="1"/>
</dbReference>
<dbReference type="FunFam" id="1.10.150.20:FF:000007">
    <property type="entry name" value="DNA ligase"/>
    <property type="match status" value="1"/>
</dbReference>
<evidence type="ECO:0000256" key="15">
    <source>
        <dbReference type="RuleBase" id="RU000618"/>
    </source>
</evidence>
<dbReference type="GO" id="GO:0046872">
    <property type="term" value="F:metal ion binding"/>
    <property type="evidence" value="ECO:0007669"/>
    <property type="project" value="UniProtKB-KW"/>
</dbReference>
<evidence type="ECO:0000256" key="2">
    <source>
        <dbReference type="ARBA" id="ARBA00012722"/>
    </source>
</evidence>
<keyword evidence="8 14" id="KW-0862">Zinc</keyword>
<dbReference type="GO" id="GO:0003677">
    <property type="term" value="F:DNA binding"/>
    <property type="evidence" value="ECO:0007669"/>
    <property type="project" value="InterPro"/>
</dbReference>
<dbReference type="InterPro" id="IPR004150">
    <property type="entry name" value="NAD_DNA_ligase_OB"/>
</dbReference>
<dbReference type="InterPro" id="IPR036420">
    <property type="entry name" value="BRCT_dom_sf"/>
</dbReference>
<keyword evidence="7 14" id="KW-0227">DNA damage</keyword>
<dbReference type="Gene3D" id="3.30.470.30">
    <property type="entry name" value="DNA ligase/mRNA capping enzyme"/>
    <property type="match status" value="1"/>
</dbReference>
<dbReference type="Proteomes" id="UP000198461">
    <property type="component" value="Unassembled WGS sequence"/>
</dbReference>
<keyword evidence="10 14" id="KW-0520">NAD</keyword>
<dbReference type="FunFam" id="3.40.50.10190:FF:000054">
    <property type="entry name" value="DNA ligase"/>
    <property type="match status" value="1"/>
</dbReference>
<evidence type="ECO:0000259" key="16">
    <source>
        <dbReference type="PROSITE" id="PS50172"/>
    </source>
</evidence>
<feature type="binding site" evidence="14">
    <location>
        <position position="293"/>
    </location>
    <ligand>
        <name>NAD(+)</name>
        <dbReference type="ChEBI" id="CHEBI:57540"/>
    </ligand>
</feature>